<evidence type="ECO:0000256" key="3">
    <source>
        <dbReference type="ARBA" id="ARBA00022679"/>
    </source>
</evidence>
<dbReference type="NCBIfam" id="TIGR00675">
    <property type="entry name" value="dcm"/>
    <property type="match status" value="1"/>
</dbReference>
<evidence type="ECO:0000256" key="4">
    <source>
        <dbReference type="ARBA" id="ARBA00022691"/>
    </source>
</evidence>
<feature type="active site" evidence="6">
    <location>
        <position position="258"/>
    </location>
</feature>
<keyword evidence="3 6" id="KW-0808">Transferase</keyword>
<evidence type="ECO:0000313" key="8">
    <source>
        <dbReference type="EMBL" id="PKR83077.1"/>
    </source>
</evidence>
<sequence length="511" mass="57604">MIKSRIAKKSNRGLYLQDKELRNTVFKPGTNFKYVVDIQNRKIIILPSDSKGNTVSKRKIKDSIKPVIDIRSKDILSLLKNSSYLQVSIYGEHIVVGVFENDNNTACEHVQKLQGTIKKKIGQIFKIQDFRKTKPKVTFQFSKTELENVVGQTTSFQQLNIFDFLPNQETKTAHVYDLHNALSEISIPLKVVSLFSGAGLLDFAFMQSGFDVIFALEKDAEIAKTYRHNIGDIEVADIKTFDKSKLPYAPIVIGGSPCKGFSNSNRYTNFLDNPNNLLVKEYIKSVKQIKPYVFVLENVPQILTAGEGQFIKEIEQELSNYQITKGVVSSADYGDPQDRKRAFIIGSRLGAPISLPNAILPKNLFQTVRNAFKGLNSSVPNQNDVSKPKSITLERIMHVKPGGNVFDIPESIRPKGQHSDMYKRLEWDKPSVTIVNPRKAMLLHPEENRILSIRECCRLFSLPDHFVFKGRLSAMQEAIANGVPIKMGTALAKQIKSAITQFNLRNRLVTT</sequence>
<keyword evidence="2 6" id="KW-0489">Methyltransferase</keyword>
<dbReference type="OrthoDB" id="9813719at2"/>
<dbReference type="PROSITE" id="PS51679">
    <property type="entry name" value="SAM_MT_C5"/>
    <property type="match status" value="1"/>
</dbReference>
<dbReference type="GO" id="GO:0032259">
    <property type="term" value="P:methylation"/>
    <property type="evidence" value="ECO:0007669"/>
    <property type="project" value="UniProtKB-KW"/>
</dbReference>
<dbReference type="PANTHER" id="PTHR10629:SF52">
    <property type="entry name" value="DNA (CYTOSINE-5)-METHYLTRANSFERASE 1"/>
    <property type="match status" value="1"/>
</dbReference>
<dbReference type="Gene3D" id="3.40.50.150">
    <property type="entry name" value="Vaccinia Virus protein VP39"/>
    <property type="match status" value="1"/>
</dbReference>
<gene>
    <name evidence="8" type="ORF">CWO92_21025</name>
</gene>
<keyword evidence="9" id="KW-1185">Reference proteome</keyword>
<dbReference type="GO" id="GO:0044027">
    <property type="term" value="P:negative regulation of gene expression via chromosomal CpG island methylation"/>
    <property type="evidence" value="ECO:0007669"/>
    <property type="project" value="TreeGrafter"/>
</dbReference>
<keyword evidence="5" id="KW-0680">Restriction system</keyword>
<evidence type="ECO:0000313" key="9">
    <source>
        <dbReference type="Proteomes" id="UP000233440"/>
    </source>
</evidence>
<dbReference type="GO" id="GO:0003886">
    <property type="term" value="F:DNA (cytosine-5-)-methyltransferase activity"/>
    <property type="evidence" value="ECO:0007669"/>
    <property type="project" value="UniProtKB-EC"/>
</dbReference>
<dbReference type="SUPFAM" id="SSF53335">
    <property type="entry name" value="S-adenosyl-L-methionine-dependent methyltransferases"/>
    <property type="match status" value="1"/>
</dbReference>
<proteinExistence type="inferred from homology"/>
<organism evidence="8 9">
    <name type="scientific">Heyndrickxia camelliae</name>
    <dbReference type="NCBI Taxonomy" id="1707093"/>
    <lineage>
        <taxon>Bacteria</taxon>
        <taxon>Bacillati</taxon>
        <taxon>Bacillota</taxon>
        <taxon>Bacilli</taxon>
        <taxon>Bacillales</taxon>
        <taxon>Bacillaceae</taxon>
        <taxon>Heyndrickxia</taxon>
    </lineage>
</organism>
<dbReference type="PRINTS" id="PR00105">
    <property type="entry name" value="C5METTRFRASE"/>
</dbReference>
<evidence type="ECO:0000256" key="2">
    <source>
        <dbReference type="ARBA" id="ARBA00022603"/>
    </source>
</evidence>
<comment type="similarity">
    <text evidence="6 7">Belongs to the class I-like SAM-binding methyltransferase superfamily. C5-methyltransferase family.</text>
</comment>
<reference evidence="8 9" key="1">
    <citation type="submission" date="2017-11" db="EMBL/GenBank/DDBJ databases">
        <title>Bacillus camelliae sp. nov., isolated from pu'er tea.</title>
        <authorList>
            <person name="Niu L."/>
        </authorList>
    </citation>
    <scope>NUCLEOTIDE SEQUENCE [LARGE SCALE GENOMIC DNA]</scope>
    <source>
        <strain evidence="8 9">7578-1</strain>
    </source>
</reference>
<keyword evidence="4 6" id="KW-0949">S-adenosyl-L-methionine</keyword>
<dbReference type="PANTHER" id="PTHR10629">
    <property type="entry name" value="CYTOSINE-SPECIFIC METHYLTRANSFERASE"/>
    <property type="match status" value="1"/>
</dbReference>
<protein>
    <recommendedName>
        <fullName evidence="1">DNA (cytosine-5-)-methyltransferase</fullName>
        <ecNumber evidence="1">2.1.1.37</ecNumber>
    </recommendedName>
</protein>
<evidence type="ECO:0000256" key="5">
    <source>
        <dbReference type="ARBA" id="ARBA00022747"/>
    </source>
</evidence>
<dbReference type="EMBL" id="PIQO01000023">
    <property type="protein sequence ID" value="PKR83077.1"/>
    <property type="molecule type" value="Genomic_DNA"/>
</dbReference>
<dbReference type="GO" id="GO:0009307">
    <property type="term" value="P:DNA restriction-modification system"/>
    <property type="evidence" value="ECO:0007669"/>
    <property type="project" value="UniProtKB-KW"/>
</dbReference>
<evidence type="ECO:0000256" key="6">
    <source>
        <dbReference type="PROSITE-ProRule" id="PRU01016"/>
    </source>
</evidence>
<dbReference type="Proteomes" id="UP000233440">
    <property type="component" value="Unassembled WGS sequence"/>
</dbReference>
<accession>A0A2N3LEU8</accession>
<dbReference type="EC" id="2.1.1.37" evidence="1"/>
<dbReference type="GO" id="GO:0003677">
    <property type="term" value="F:DNA binding"/>
    <property type="evidence" value="ECO:0007669"/>
    <property type="project" value="TreeGrafter"/>
</dbReference>
<dbReference type="InterPro" id="IPR029063">
    <property type="entry name" value="SAM-dependent_MTases_sf"/>
</dbReference>
<dbReference type="Pfam" id="PF00145">
    <property type="entry name" value="DNA_methylase"/>
    <property type="match status" value="1"/>
</dbReference>
<evidence type="ECO:0000256" key="1">
    <source>
        <dbReference type="ARBA" id="ARBA00011975"/>
    </source>
</evidence>
<dbReference type="InterPro" id="IPR001525">
    <property type="entry name" value="C5_MeTfrase"/>
</dbReference>
<dbReference type="InterPro" id="IPR050390">
    <property type="entry name" value="C5-Methyltransferase"/>
</dbReference>
<dbReference type="AlphaFoldDB" id="A0A2N3LEU8"/>
<dbReference type="Gene3D" id="3.90.120.10">
    <property type="entry name" value="DNA Methylase, subunit A, domain 2"/>
    <property type="match status" value="1"/>
</dbReference>
<comment type="caution">
    <text evidence="8">The sequence shown here is derived from an EMBL/GenBank/DDBJ whole genome shotgun (WGS) entry which is preliminary data.</text>
</comment>
<name>A0A2N3LEU8_9BACI</name>
<evidence type="ECO:0000256" key="7">
    <source>
        <dbReference type="RuleBase" id="RU000416"/>
    </source>
</evidence>